<sequence length="164" mass="17020">MRQPRSAVGDHHLTDEGPAAGHRLPLTVTGKPARAVQANMVHLAPNGTATAPKPFGTVFDTWNSSGPLNRTSARGAALLRGCVGIVGWVGEDRVLCRTSSGVFRTVDGRSGRAIGAPISVVGPREGMVADVKRFIVSLWVSSTCEDALTLVEGAIAEHGKSTGA</sequence>
<organism evidence="2 3">
    <name type="scientific">Streptomyces botrytidirepellens</name>
    <dbReference type="NCBI Taxonomy" id="2486417"/>
    <lineage>
        <taxon>Bacteria</taxon>
        <taxon>Bacillati</taxon>
        <taxon>Actinomycetota</taxon>
        <taxon>Actinomycetes</taxon>
        <taxon>Kitasatosporales</taxon>
        <taxon>Streptomycetaceae</taxon>
        <taxon>Streptomyces</taxon>
    </lineage>
</organism>
<dbReference type="AlphaFoldDB" id="A0A3M8VYP5"/>
<accession>A0A3M8VYP5</accession>
<reference evidence="2 3" key="1">
    <citation type="submission" date="2018-11" db="EMBL/GenBank/DDBJ databases">
        <title>The Potential of Streptomyces as Biocontrol Agents against the Tomato grey mould, Botrytis cinerea (Gray mold) Frontiers in Microbiology.</title>
        <authorList>
            <person name="Li D."/>
        </authorList>
    </citation>
    <scope>NUCLEOTIDE SEQUENCE [LARGE SCALE GENOMIC DNA]</scope>
    <source>
        <strain evidence="2 3">NEAU-LD23</strain>
    </source>
</reference>
<evidence type="ECO:0000313" key="2">
    <source>
        <dbReference type="EMBL" id="RNG21649.1"/>
    </source>
</evidence>
<dbReference type="EMBL" id="RIBZ01000273">
    <property type="protein sequence ID" value="RNG21649.1"/>
    <property type="molecule type" value="Genomic_DNA"/>
</dbReference>
<gene>
    <name evidence="2" type="ORF">EEJ42_22395</name>
</gene>
<proteinExistence type="predicted"/>
<protein>
    <submittedName>
        <fullName evidence="2">Uncharacterized protein</fullName>
    </submittedName>
</protein>
<keyword evidence="3" id="KW-1185">Reference proteome</keyword>
<dbReference type="Proteomes" id="UP000275401">
    <property type="component" value="Unassembled WGS sequence"/>
</dbReference>
<evidence type="ECO:0000256" key="1">
    <source>
        <dbReference type="SAM" id="MobiDB-lite"/>
    </source>
</evidence>
<evidence type="ECO:0000313" key="3">
    <source>
        <dbReference type="Proteomes" id="UP000275401"/>
    </source>
</evidence>
<name>A0A3M8VYP5_9ACTN</name>
<comment type="caution">
    <text evidence="2">The sequence shown here is derived from an EMBL/GenBank/DDBJ whole genome shotgun (WGS) entry which is preliminary data.</text>
</comment>
<feature type="region of interest" description="Disordered" evidence="1">
    <location>
        <begin position="1"/>
        <end position="25"/>
    </location>
</feature>